<dbReference type="EMBL" id="JH659159">
    <property type="protein sequence ID" value="EXL65375.1"/>
    <property type="molecule type" value="Genomic_DNA"/>
</dbReference>
<evidence type="ECO:0000313" key="1">
    <source>
        <dbReference type="EMBL" id="EXL65375.1"/>
    </source>
</evidence>
<organism evidence="1">
    <name type="scientific">Fusarium oxysporum f. sp. conglutinans race 2 54008</name>
    <dbReference type="NCBI Taxonomy" id="1089457"/>
    <lineage>
        <taxon>Eukaryota</taxon>
        <taxon>Fungi</taxon>
        <taxon>Dikarya</taxon>
        <taxon>Ascomycota</taxon>
        <taxon>Pezizomycotina</taxon>
        <taxon>Sordariomycetes</taxon>
        <taxon>Hypocreomycetidae</taxon>
        <taxon>Hypocreales</taxon>
        <taxon>Nectriaceae</taxon>
        <taxon>Fusarium</taxon>
        <taxon>Fusarium oxysporum species complex</taxon>
    </lineage>
</organism>
<dbReference type="Proteomes" id="UP000030676">
    <property type="component" value="Unassembled WGS sequence"/>
</dbReference>
<dbReference type="HOGENOM" id="CLU_2558376_0_0_1"/>
<proteinExistence type="predicted"/>
<dbReference type="AlphaFoldDB" id="X0GZT8"/>
<dbReference type="PANTHER" id="PTHR38794:SF1">
    <property type="entry name" value="INTEGRAL MEMBRANE PROTEIN"/>
    <property type="match status" value="1"/>
</dbReference>
<accession>X0GZT8</accession>
<protein>
    <submittedName>
        <fullName evidence="1">Uncharacterized protein</fullName>
    </submittedName>
</protein>
<dbReference type="PANTHER" id="PTHR38794">
    <property type="entry name" value="INTEGRAL MEMBRANE PROTEIN"/>
    <property type="match status" value="1"/>
</dbReference>
<name>X0GZT8_FUSOX</name>
<gene>
    <name evidence="1" type="ORF">FOPG_18395</name>
</gene>
<reference evidence="1" key="1">
    <citation type="submission" date="2011-11" db="EMBL/GenBank/DDBJ databases">
        <title>The Genome Sequence of Fusarium oxysporum PHW808.</title>
        <authorList>
            <consortium name="The Broad Institute Genome Sequencing Platform"/>
            <person name="Ma L.-J."/>
            <person name="Gale L.R."/>
            <person name="Schwartz D.C."/>
            <person name="Zhou S."/>
            <person name="Corby-Kistler H."/>
            <person name="Young S.K."/>
            <person name="Zeng Q."/>
            <person name="Gargeya S."/>
            <person name="Fitzgerald M."/>
            <person name="Haas B."/>
            <person name="Abouelleil A."/>
            <person name="Alvarado L."/>
            <person name="Arachchi H.M."/>
            <person name="Berlin A."/>
            <person name="Brown A."/>
            <person name="Chapman S.B."/>
            <person name="Chen Z."/>
            <person name="Dunbar C."/>
            <person name="Freedman E."/>
            <person name="Gearin G."/>
            <person name="Goldberg J."/>
            <person name="Griggs A."/>
            <person name="Gujja S."/>
            <person name="Heiman D."/>
            <person name="Howarth C."/>
            <person name="Larson L."/>
            <person name="Lui A."/>
            <person name="MacDonald P.J.P."/>
            <person name="Montmayeur A."/>
            <person name="Murphy C."/>
            <person name="Neiman D."/>
            <person name="Pearson M."/>
            <person name="Priest M."/>
            <person name="Roberts A."/>
            <person name="Saif S."/>
            <person name="Shea T."/>
            <person name="Shenoy N."/>
            <person name="Sisk P."/>
            <person name="Stolte C."/>
            <person name="Sykes S."/>
            <person name="Wortman J."/>
            <person name="Nusbaum C."/>
            <person name="Birren B."/>
        </authorList>
    </citation>
    <scope>NUCLEOTIDE SEQUENCE [LARGE SCALE GENOMIC DNA]</scope>
    <source>
        <strain evidence="1">54008</strain>
    </source>
</reference>
<sequence length="82" mass="9078">MSVFGSRILVIPAIAVQIYHSNKAFASTDVTFANWEAAIALQLVQCLSIVTICIPSFRPLLNSLESGQIRIDDLRRRAQCTN</sequence>
<reference evidence="1" key="2">
    <citation type="submission" date="2012-05" db="EMBL/GenBank/DDBJ databases">
        <title>The Genome Annotation of Fusarium oxysporum PHW808.</title>
        <authorList>
            <consortium name="The Broad Institute Genomics Platform"/>
            <person name="Ma L.-J."/>
            <person name="Corby-Kistler H."/>
            <person name="Broz K."/>
            <person name="Gale L.R."/>
            <person name="Jonkers W."/>
            <person name="O'Donnell K."/>
            <person name="Ploetz R."/>
            <person name="Steinberg C."/>
            <person name="Schwartz D.C."/>
            <person name="VanEtten H."/>
            <person name="Zhou S."/>
            <person name="Young S.K."/>
            <person name="Zeng Q."/>
            <person name="Gargeya S."/>
            <person name="Fitzgerald M."/>
            <person name="Abouelleil A."/>
            <person name="Alvarado L."/>
            <person name="Chapman S.B."/>
            <person name="Gainer-Dewar J."/>
            <person name="Goldberg J."/>
            <person name="Griggs A."/>
            <person name="Gujja S."/>
            <person name="Hansen M."/>
            <person name="Howarth C."/>
            <person name="Imamovic A."/>
            <person name="Ireland A."/>
            <person name="Larimer J."/>
            <person name="McCowan C."/>
            <person name="Murphy C."/>
            <person name="Pearson M."/>
            <person name="Poon T.W."/>
            <person name="Priest M."/>
            <person name="Roberts A."/>
            <person name="Saif S."/>
            <person name="Shea T."/>
            <person name="Sykes S."/>
            <person name="Wortman J."/>
            <person name="Nusbaum C."/>
            <person name="Birren B."/>
        </authorList>
    </citation>
    <scope>NUCLEOTIDE SEQUENCE</scope>
    <source>
        <strain evidence="1">54008</strain>
    </source>
</reference>